<keyword evidence="2" id="KW-1185">Reference proteome</keyword>
<proteinExistence type="predicted"/>
<dbReference type="Proteomes" id="UP000693946">
    <property type="component" value="Linkage Group LG18"/>
</dbReference>
<sequence>MSSKSSLGVGIHKMASKPVRMSSKPSLVLELIRWHQTQYMAPAAVELQHQHLSIVPGQQSDATGRVGRINEQ</sequence>
<evidence type="ECO:0000313" key="1">
    <source>
        <dbReference type="EMBL" id="KAG7506397.1"/>
    </source>
</evidence>
<reference evidence="1 2" key="1">
    <citation type="journal article" date="2021" name="Sci. Rep.">
        <title>Chromosome anchoring in Senegalese sole (Solea senegalensis) reveals sex-associated markers and genome rearrangements in flatfish.</title>
        <authorList>
            <person name="Guerrero-Cozar I."/>
            <person name="Gomez-Garrido J."/>
            <person name="Berbel C."/>
            <person name="Martinez-Blanch J.F."/>
            <person name="Alioto T."/>
            <person name="Claros M.G."/>
            <person name="Gagnaire P.A."/>
            <person name="Manchado M."/>
        </authorList>
    </citation>
    <scope>NUCLEOTIDE SEQUENCE [LARGE SCALE GENOMIC DNA]</scope>
    <source>
        <strain evidence="1">Sse05_10M</strain>
    </source>
</reference>
<organism evidence="1 2">
    <name type="scientific">Solea senegalensis</name>
    <name type="common">Senegalese sole</name>
    <dbReference type="NCBI Taxonomy" id="28829"/>
    <lineage>
        <taxon>Eukaryota</taxon>
        <taxon>Metazoa</taxon>
        <taxon>Chordata</taxon>
        <taxon>Craniata</taxon>
        <taxon>Vertebrata</taxon>
        <taxon>Euteleostomi</taxon>
        <taxon>Actinopterygii</taxon>
        <taxon>Neopterygii</taxon>
        <taxon>Teleostei</taxon>
        <taxon>Neoteleostei</taxon>
        <taxon>Acanthomorphata</taxon>
        <taxon>Carangaria</taxon>
        <taxon>Pleuronectiformes</taxon>
        <taxon>Pleuronectoidei</taxon>
        <taxon>Soleidae</taxon>
        <taxon>Solea</taxon>
    </lineage>
</organism>
<comment type="caution">
    <text evidence="1">The sequence shown here is derived from an EMBL/GenBank/DDBJ whole genome shotgun (WGS) entry which is preliminary data.</text>
</comment>
<accession>A0AAV6RQ28</accession>
<dbReference type="AlphaFoldDB" id="A0AAV6RQ28"/>
<dbReference type="EMBL" id="JAGKHQ010000010">
    <property type="protein sequence ID" value="KAG7506397.1"/>
    <property type="molecule type" value="Genomic_DNA"/>
</dbReference>
<name>A0AAV6RQ28_SOLSE</name>
<gene>
    <name evidence="1" type="ORF">JOB18_004591</name>
</gene>
<protein>
    <submittedName>
        <fullName evidence="1">Uncharacterized protein</fullName>
    </submittedName>
</protein>
<evidence type="ECO:0000313" key="2">
    <source>
        <dbReference type="Proteomes" id="UP000693946"/>
    </source>
</evidence>